<dbReference type="RefSeq" id="WP_141787008.1">
    <property type="nucleotide sequence ID" value="NZ_BAAAKX010000003.1"/>
</dbReference>
<proteinExistence type="predicted"/>
<evidence type="ECO:0000256" key="1">
    <source>
        <dbReference type="SAM" id="MobiDB-lite"/>
    </source>
</evidence>
<dbReference type="Proteomes" id="UP000319514">
    <property type="component" value="Unassembled WGS sequence"/>
</dbReference>
<comment type="caution">
    <text evidence="2">The sequence shown here is derived from an EMBL/GenBank/DDBJ whole genome shotgun (WGS) entry which is preliminary data.</text>
</comment>
<dbReference type="OrthoDB" id="5178491at2"/>
<evidence type="ECO:0000313" key="3">
    <source>
        <dbReference type="Proteomes" id="UP000319514"/>
    </source>
</evidence>
<organism evidence="2 3">
    <name type="scientific">Oryzihumus leptocrescens</name>
    <dbReference type="NCBI Taxonomy" id="297536"/>
    <lineage>
        <taxon>Bacteria</taxon>
        <taxon>Bacillati</taxon>
        <taxon>Actinomycetota</taxon>
        <taxon>Actinomycetes</taxon>
        <taxon>Micrococcales</taxon>
        <taxon>Intrasporangiaceae</taxon>
        <taxon>Oryzihumus</taxon>
    </lineage>
</organism>
<evidence type="ECO:0000313" key="2">
    <source>
        <dbReference type="EMBL" id="TQL58926.1"/>
    </source>
</evidence>
<protein>
    <submittedName>
        <fullName evidence="2">Uncharacterized protein</fullName>
    </submittedName>
</protein>
<dbReference type="EMBL" id="VFOQ01000001">
    <property type="protein sequence ID" value="TQL58926.1"/>
    <property type="molecule type" value="Genomic_DNA"/>
</dbReference>
<dbReference type="AlphaFoldDB" id="A0A542ZF02"/>
<accession>A0A542ZF02</accession>
<name>A0A542ZF02_9MICO</name>
<reference evidence="2 3" key="1">
    <citation type="submission" date="2019-06" db="EMBL/GenBank/DDBJ databases">
        <title>Sequencing the genomes of 1000 actinobacteria strains.</title>
        <authorList>
            <person name="Klenk H.-P."/>
        </authorList>
    </citation>
    <scope>NUCLEOTIDE SEQUENCE [LARGE SCALE GENOMIC DNA]</scope>
    <source>
        <strain evidence="2 3">DSM 18082</strain>
    </source>
</reference>
<feature type="region of interest" description="Disordered" evidence="1">
    <location>
        <begin position="122"/>
        <end position="151"/>
    </location>
</feature>
<keyword evidence="3" id="KW-1185">Reference proteome</keyword>
<gene>
    <name evidence="2" type="ORF">FB474_0268</name>
</gene>
<sequence>MNLHATVQQQIHALIIRTDPTTPDLTADTPSRQFAQERLLVLSQWAPAAPDDQTLATMTATLDHYLETLTAAGCLALEDADSLAGDFLQAALTLDAWHLRKNTLMAAYNALRLLGAWHNPAPVTGSRPPTHLGEAAPAPSAKPGRKTPRNRVATNDEVLLARVSAPLDCTGSLHRRAAALAIACAGAATGEGAQVCWTDHGPGTPEMPGTLRLPGRHHQDPTNGWHIAQRTVALDPWSQTALQDWQAEASAAGRPLIANWSVVYDGAKELTHQSAKNSYDHHINLTLEVADLAWIPGLTSLSIGEWAAAHAALHHGLDAGAAVMGVDALNCLRKLTKADTRAYH</sequence>